<evidence type="ECO:0000313" key="1">
    <source>
        <dbReference type="EMBL" id="GFY99866.1"/>
    </source>
</evidence>
<dbReference type="EMBL" id="BJWL01000013">
    <property type="protein sequence ID" value="GFY99866.1"/>
    <property type="molecule type" value="Genomic_DNA"/>
</dbReference>
<sequence length="75" mass="7741">MGVMDSNGICERNLRGKRRGVGVARCPQWWGEALPVKGKGGGGASGGGKGWEGARVGLTGGWNRDWVVVMGGSGR</sequence>
<dbReference type="AlphaFoldDB" id="A0A7J0FNA5"/>
<gene>
    <name evidence="1" type="ORF">Acr_13g0012660</name>
</gene>
<protein>
    <submittedName>
        <fullName evidence="1">Uncharacterized protein</fullName>
    </submittedName>
</protein>
<comment type="caution">
    <text evidence="1">The sequence shown here is derived from an EMBL/GenBank/DDBJ whole genome shotgun (WGS) entry which is preliminary data.</text>
</comment>
<organism evidence="1 2">
    <name type="scientific">Actinidia rufa</name>
    <dbReference type="NCBI Taxonomy" id="165716"/>
    <lineage>
        <taxon>Eukaryota</taxon>
        <taxon>Viridiplantae</taxon>
        <taxon>Streptophyta</taxon>
        <taxon>Embryophyta</taxon>
        <taxon>Tracheophyta</taxon>
        <taxon>Spermatophyta</taxon>
        <taxon>Magnoliopsida</taxon>
        <taxon>eudicotyledons</taxon>
        <taxon>Gunneridae</taxon>
        <taxon>Pentapetalae</taxon>
        <taxon>asterids</taxon>
        <taxon>Ericales</taxon>
        <taxon>Actinidiaceae</taxon>
        <taxon>Actinidia</taxon>
    </lineage>
</organism>
<name>A0A7J0FNA5_9ERIC</name>
<keyword evidence="2" id="KW-1185">Reference proteome</keyword>
<proteinExistence type="predicted"/>
<reference evidence="1 2" key="1">
    <citation type="submission" date="2019-07" db="EMBL/GenBank/DDBJ databases">
        <title>De Novo Assembly of kiwifruit Actinidia rufa.</title>
        <authorList>
            <person name="Sugita-Konishi S."/>
            <person name="Sato K."/>
            <person name="Mori E."/>
            <person name="Abe Y."/>
            <person name="Kisaki G."/>
            <person name="Hamano K."/>
            <person name="Suezawa K."/>
            <person name="Otani M."/>
            <person name="Fukuda T."/>
            <person name="Manabe T."/>
            <person name="Gomi K."/>
            <person name="Tabuchi M."/>
            <person name="Akimitsu K."/>
            <person name="Kataoka I."/>
        </authorList>
    </citation>
    <scope>NUCLEOTIDE SEQUENCE [LARGE SCALE GENOMIC DNA]</scope>
    <source>
        <strain evidence="2">cv. Fuchu</strain>
    </source>
</reference>
<accession>A0A7J0FNA5</accession>
<evidence type="ECO:0000313" key="2">
    <source>
        <dbReference type="Proteomes" id="UP000585474"/>
    </source>
</evidence>
<dbReference type="Proteomes" id="UP000585474">
    <property type="component" value="Unassembled WGS sequence"/>
</dbReference>